<organism evidence="3 5">
    <name type="scientific">Dracunculus medinensis</name>
    <name type="common">Guinea worm</name>
    <dbReference type="NCBI Taxonomy" id="318479"/>
    <lineage>
        <taxon>Eukaryota</taxon>
        <taxon>Metazoa</taxon>
        <taxon>Ecdysozoa</taxon>
        <taxon>Nematoda</taxon>
        <taxon>Chromadorea</taxon>
        <taxon>Rhabditida</taxon>
        <taxon>Spirurina</taxon>
        <taxon>Dracunculoidea</taxon>
        <taxon>Dracunculidae</taxon>
        <taxon>Dracunculus</taxon>
    </lineage>
</organism>
<accession>A0A158Q5H3</accession>
<feature type="coiled-coil region" evidence="1">
    <location>
        <begin position="359"/>
        <end position="393"/>
    </location>
</feature>
<feature type="coiled-coil region" evidence="1">
    <location>
        <begin position="247"/>
        <end position="289"/>
    </location>
</feature>
<sequence length="410" mass="46778">MSSDVDKVLSVISKTISIIPIVKVNAAQGLSQLRKSLSAAEQDVIRRQEEMETLRQQLATPTIEVETSGNWYGFFFLSIYGTFVYLCPKQLSDRLISLLKIQVGALSKFVHSRTGDIKLVHLRNLTDALICTVAHLDASCQPINLNAISDALDQVLTAYQKDFVNITRQSVCDPVRSDSTIENEIQEIKIAHKKEIESLRHQYERQVKILRERIEYEEMRRKKAVEDLQTLNAMNDHSLTALKRTQEEILAEQRQNFEEQIAMLKEEHSAELNEEKEATRLALDAVQRSHEVEVKNMAEKLRNLGAALATYQASTSTEQPKCLENSQLDEKMALLLADKENHSLLSDMEVQNHGLHQELRKKDSIIDELRQRIQVLENQIAELNKNYEKEKTKGIFSLGLLKFIGLSKEG</sequence>
<dbReference type="EMBL" id="UYYG01000030">
    <property type="protein sequence ID" value="VDN51767.1"/>
    <property type="molecule type" value="Genomic_DNA"/>
</dbReference>
<dbReference type="WBParaSite" id="DME_0000737801-mRNA-1">
    <property type="protein sequence ID" value="DME_0000737801-mRNA-1"/>
    <property type="gene ID" value="DME_0000737801"/>
</dbReference>
<dbReference type="Proteomes" id="UP000038040">
    <property type="component" value="Unplaced"/>
</dbReference>
<evidence type="ECO:0000313" key="2">
    <source>
        <dbReference type="EMBL" id="VDN51767.1"/>
    </source>
</evidence>
<feature type="coiled-coil region" evidence="1">
    <location>
        <begin position="30"/>
        <end position="57"/>
    </location>
</feature>
<evidence type="ECO:0000256" key="1">
    <source>
        <dbReference type="SAM" id="Coils"/>
    </source>
</evidence>
<name>A0A158Q5H3_DRAME</name>
<proteinExistence type="predicted"/>
<dbReference type="Proteomes" id="UP000274756">
    <property type="component" value="Unassembled WGS sequence"/>
</dbReference>
<feature type="coiled-coil region" evidence="1">
    <location>
        <begin position="193"/>
        <end position="220"/>
    </location>
</feature>
<dbReference type="AlphaFoldDB" id="A0A158Q5H3"/>
<dbReference type="OrthoDB" id="9942268at2759"/>
<gene>
    <name evidence="2" type="ORF">DME_LOCUS1740</name>
</gene>
<evidence type="ECO:0000313" key="3">
    <source>
        <dbReference type="Proteomes" id="UP000038040"/>
    </source>
</evidence>
<evidence type="ECO:0000313" key="5">
    <source>
        <dbReference type="WBParaSite" id="DME_0000737801-mRNA-1"/>
    </source>
</evidence>
<protein>
    <submittedName>
        <fullName evidence="5">FIP-RBD domain-containing protein</fullName>
    </submittedName>
</protein>
<evidence type="ECO:0000313" key="4">
    <source>
        <dbReference type="Proteomes" id="UP000274756"/>
    </source>
</evidence>
<dbReference type="STRING" id="318479.A0A158Q5H3"/>
<reference evidence="2 4" key="2">
    <citation type="submission" date="2018-11" db="EMBL/GenBank/DDBJ databases">
        <authorList>
            <consortium name="Pathogen Informatics"/>
        </authorList>
    </citation>
    <scope>NUCLEOTIDE SEQUENCE [LARGE SCALE GENOMIC DNA]</scope>
</reference>
<keyword evidence="1" id="KW-0175">Coiled coil</keyword>
<keyword evidence="4" id="KW-1185">Reference proteome</keyword>
<reference evidence="5" key="1">
    <citation type="submission" date="2016-04" db="UniProtKB">
        <authorList>
            <consortium name="WormBaseParasite"/>
        </authorList>
    </citation>
    <scope>IDENTIFICATION</scope>
</reference>